<proteinExistence type="predicted"/>
<accession>A0ABD2GCK3</accession>
<protein>
    <submittedName>
        <fullName evidence="2">Uncharacterized protein</fullName>
    </submittedName>
</protein>
<comment type="caution">
    <text evidence="2">The sequence shown here is derived from an EMBL/GenBank/DDBJ whole genome shotgun (WGS) entry which is preliminary data.</text>
</comment>
<reference evidence="2 3" key="1">
    <citation type="journal article" date="2022" name="G3 (Bethesda)">
        <title>Evaluating Illumina-, Nanopore-, and PacBio-based genome assembly strategies with the bald notothen, Trematomus borchgrevinki.</title>
        <authorList>
            <person name="Rayamajhi N."/>
            <person name="Cheng C.C."/>
            <person name="Catchen J.M."/>
        </authorList>
    </citation>
    <scope>NUCLEOTIDE SEQUENCE [LARGE SCALE GENOMIC DNA]</scope>
    <source>
        <strain evidence="2">AGRC-2024</strain>
    </source>
</reference>
<dbReference type="EMBL" id="JBIYXZ010002080">
    <property type="protein sequence ID" value="KAL3051401.1"/>
    <property type="molecule type" value="Genomic_DNA"/>
</dbReference>
<evidence type="ECO:0000313" key="2">
    <source>
        <dbReference type="EMBL" id="KAL3051401.1"/>
    </source>
</evidence>
<dbReference type="Proteomes" id="UP001619887">
    <property type="component" value="Unassembled WGS sequence"/>
</dbReference>
<evidence type="ECO:0000313" key="3">
    <source>
        <dbReference type="Proteomes" id="UP001619887"/>
    </source>
</evidence>
<organism evidence="2 3">
    <name type="scientific">Pagothenia borchgrevinki</name>
    <name type="common">Bald rockcod</name>
    <name type="synonym">Trematomus borchgrevinki</name>
    <dbReference type="NCBI Taxonomy" id="8213"/>
    <lineage>
        <taxon>Eukaryota</taxon>
        <taxon>Metazoa</taxon>
        <taxon>Chordata</taxon>
        <taxon>Craniata</taxon>
        <taxon>Vertebrata</taxon>
        <taxon>Euteleostomi</taxon>
        <taxon>Actinopterygii</taxon>
        <taxon>Neopterygii</taxon>
        <taxon>Teleostei</taxon>
        <taxon>Neoteleostei</taxon>
        <taxon>Acanthomorphata</taxon>
        <taxon>Eupercaria</taxon>
        <taxon>Perciformes</taxon>
        <taxon>Notothenioidei</taxon>
        <taxon>Nototheniidae</taxon>
        <taxon>Pagothenia</taxon>
    </lineage>
</organism>
<gene>
    <name evidence="2" type="ORF">OYC64_001617</name>
</gene>
<keyword evidence="3" id="KW-1185">Reference proteome</keyword>
<dbReference type="AlphaFoldDB" id="A0ABD2GCK3"/>
<evidence type="ECO:0000256" key="1">
    <source>
        <dbReference type="SAM" id="MobiDB-lite"/>
    </source>
</evidence>
<feature type="region of interest" description="Disordered" evidence="1">
    <location>
        <begin position="1"/>
        <end position="41"/>
    </location>
</feature>
<reference evidence="2 3" key="2">
    <citation type="journal article" date="2024" name="G3 (Bethesda)">
        <title>The genome of the cryopelagic Antarctic bald notothen, Trematomus borchgrevinki.</title>
        <authorList>
            <person name="Rayamajhi N."/>
            <person name="Rivera-Colon A.G."/>
            <person name="Minhas B.F."/>
            <person name="Cheng C.C."/>
            <person name="Catchen J.M."/>
        </authorList>
    </citation>
    <scope>NUCLEOTIDE SEQUENCE [LARGE SCALE GENOMIC DNA]</scope>
    <source>
        <strain evidence="2">AGRC-2024</strain>
    </source>
</reference>
<feature type="compositionally biased region" description="Basic residues" evidence="1">
    <location>
        <begin position="10"/>
        <end position="26"/>
    </location>
</feature>
<sequence length="41" mass="4925">MKIAQTPSLRSRRRRVTLPNKMRHNRNLNGCHQDIRDSETH</sequence>
<name>A0ABD2GCK3_PAGBO</name>